<dbReference type="EMBL" id="QVTE01000040">
    <property type="protein sequence ID" value="RFU67664.1"/>
    <property type="molecule type" value="Genomic_DNA"/>
</dbReference>
<protein>
    <submittedName>
        <fullName evidence="8">DNA helicase</fullName>
    </submittedName>
</protein>
<dbReference type="PANTHER" id="PTHR43788">
    <property type="entry name" value="DNA2/NAM7 HELICASE FAMILY MEMBER"/>
    <property type="match status" value="1"/>
</dbReference>
<dbReference type="GO" id="GO:0043139">
    <property type="term" value="F:5'-3' DNA helicase activity"/>
    <property type="evidence" value="ECO:0007669"/>
    <property type="project" value="TreeGrafter"/>
</dbReference>
<dbReference type="OrthoDB" id="9757917at2"/>
<dbReference type="GO" id="GO:0005524">
    <property type="term" value="F:ATP binding"/>
    <property type="evidence" value="ECO:0007669"/>
    <property type="project" value="UniProtKB-KW"/>
</dbReference>
<keyword evidence="2" id="KW-0547">Nucleotide-binding</keyword>
<dbReference type="InterPro" id="IPR041677">
    <property type="entry name" value="DNA2/NAM7_AAA_11"/>
</dbReference>
<dbReference type="Proteomes" id="UP000264541">
    <property type="component" value="Unassembled WGS sequence"/>
</dbReference>
<dbReference type="Pfam" id="PF13087">
    <property type="entry name" value="AAA_12"/>
    <property type="match status" value="1"/>
</dbReference>
<evidence type="ECO:0000256" key="2">
    <source>
        <dbReference type="ARBA" id="ARBA00022741"/>
    </source>
</evidence>
<sequence>MTSTIGLIKEWQKALQIEIQYIKKYGSTKYRVKNGHLLSADDSYNYYFETSSSIKIPLGSSIRLEWGSMMVEGRILSSEGNSVILALPQSLGDLIADAFLLYDPWELLEQLILRLNEAGKSKKKRIRIKKLMDPSMPAKQPDSTGKTKLQQLFARVKYNPVTYVWGPPGTGKTHTLARVAANKYIKGERVLIVSHSNQAVDVLALETAAFLIKKKMFVEGEILRYGSQSGEILSGSEGLTTAQLLVKHHPQLAEERNQLIEEKRLLKQDISRSFSKRDTDQLIDLETKISRVLDKIRQKEIEFLKETKIVATTLAKAATDEAVFADEFDLVIVDEASMAYVPQIAFAASLAKRIIVCGDFKQLPPIAAARHDLVTKWLKEDIFHRAGVVNGQQGSQLHPHLFLLNEQRRMHPEISAFTNRHIYHGLVADHESVFTSRQVIAGRAPFPDRASMLVDTAFTGENCLTEKSSGSRINPWHLILSFQLIHEARIGGSRSIGYATPYRAQAELMEILLKDLYSKERETADILAATVHRFQGSEREVMIFDGVDSYPQSRAGMLLTGPGSERLINVAITRTKGKFIHVADSEFIQDKVYKGKTLSQLVTHQSHLGQTANMGEIGKWIKNQHHRLQWMHARKLEKATQDIAEARESIVLSLPNAELLLELWIKMLSTRRNNAKLTVLSGTSIHGIVAEKWIQESFPFPFMIIDRRLIWLGLPIECASRIQPPYVASRLDSMAVSEYFLAQLPAGVLL</sequence>
<dbReference type="AlphaFoldDB" id="A0A372LMH3"/>
<dbReference type="InterPro" id="IPR041679">
    <property type="entry name" value="DNA2/NAM7-like_C"/>
</dbReference>
<dbReference type="RefSeq" id="WP_117327373.1">
    <property type="nucleotide sequence ID" value="NZ_QVTE01000040.1"/>
</dbReference>
<dbReference type="Gene3D" id="3.40.50.300">
    <property type="entry name" value="P-loop containing nucleotide triphosphate hydrolases"/>
    <property type="match status" value="2"/>
</dbReference>
<dbReference type="PANTHER" id="PTHR43788:SF8">
    <property type="entry name" value="DNA-BINDING PROTEIN SMUBP-2"/>
    <property type="match status" value="1"/>
</dbReference>
<feature type="coiled-coil region" evidence="6">
    <location>
        <begin position="249"/>
        <end position="302"/>
    </location>
</feature>
<keyword evidence="3" id="KW-0378">Hydrolase</keyword>
<dbReference type="CDD" id="cd18808">
    <property type="entry name" value="SF1_C_Upf1"/>
    <property type="match status" value="1"/>
</dbReference>
<feature type="domain" description="AAA+ ATPase" evidence="7">
    <location>
        <begin position="158"/>
        <end position="381"/>
    </location>
</feature>
<comment type="similarity">
    <text evidence="1">Belongs to the DNA2/NAM7 helicase family.</text>
</comment>
<evidence type="ECO:0000256" key="5">
    <source>
        <dbReference type="ARBA" id="ARBA00022840"/>
    </source>
</evidence>
<evidence type="ECO:0000259" key="7">
    <source>
        <dbReference type="SMART" id="SM00382"/>
    </source>
</evidence>
<dbReference type="Pfam" id="PF13086">
    <property type="entry name" value="AAA_11"/>
    <property type="match status" value="1"/>
</dbReference>
<organism evidence="8 9">
    <name type="scientific">Peribacillus saganii</name>
    <dbReference type="NCBI Taxonomy" id="2303992"/>
    <lineage>
        <taxon>Bacteria</taxon>
        <taxon>Bacillati</taxon>
        <taxon>Bacillota</taxon>
        <taxon>Bacilli</taxon>
        <taxon>Bacillales</taxon>
        <taxon>Bacillaceae</taxon>
        <taxon>Peribacillus</taxon>
    </lineage>
</organism>
<keyword evidence="9" id="KW-1185">Reference proteome</keyword>
<dbReference type="InterPro" id="IPR050534">
    <property type="entry name" value="Coronavir_polyprotein_1ab"/>
</dbReference>
<keyword evidence="4 8" id="KW-0347">Helicase</keyword>
<evidence type="ECO:0000256" key="4">
    <source>
        <dbReference type="ARBA" id="ARBA00022806"/>
    </source>
</evidence>
<keyword evidence="6" id="KW-0175">Coiled coil</keyword>
<dbReference type="SMART" id="SM00382">
    <property type="entry name" value="AAA"/>
    <property type="match status" value="1"/>
</dbReference>
<accession>A0A372LMH3</accession>
<evidence type="ECO:0000313" key="8">
    <source>
        <dbReference type="EMBL" id="RFU67664.1"/>
    </source>
</evidence>
<keyword evidence="5" id="KW-0067">ATP-binding</keyword>
<evidence type="ECO:0000256" key="3">
    <source>
        <dbReference type="ARBA" id="ARBA00022801"/>
    </source>
</evidence>
<evidence type="ECO:0000313" key="9">
    <source>
        <dbReference type="Proteomes" id="UP000264541"/>
    </source>
</evidence>
<dbReference type="InterPro" id="IPR027417">
    <property type="entry name" value="P-loop_NTPase"/>
</dbReference>
<proteinExistence type="inferred from homology"/>
<dbReference type="InterPro" id="IPR047187">
    <property type="entry name" value="SF1_C_Upf1"/>
</dbReference>
<reference evidence="8 9" key="1">
    <citation type="submission" date="2018-08" db="EMBL/GenBank/DDBJ databases">
        <title>Bacillus chawlae sp. nov., Bacillus glennii sp. nov., and Bacillus saganii sp. nov. Isolated from the Vehicle Assembly Building at Kennedy Space Center where the Viking Spacecraft were Assembled.</title>
        <authorList>
            <person name="Seuylemezian A."/>
            <person name="Vaishampayan P."/>
        </authorList>
    </citation>
    <scope>NUCLEOTIDE SEQUENCE [LARGE SCALE GENOMIC DNA]</scope>
    <source>
        <strain evidence="8 9">V47-23a</strain>
    </source>
</reference>
<comment type="caution">
    <text evidence="8">The sequence shown here is derived from an EMBL/GenBank/DDBJ whole genome shotgun (WGS) entry which is preliminary data.</text>
</comment>
<dbReference type="SUPFAM" id="SSF52540">
    <property type="entry name" value="P-loop containing nucleoside triphosphate hydrolases"/>
    <property type="match status" value="1"/>
</dbReference>
<evidence type="ECO:0000256" key="1">
    <source>
        <dbReference type="ARBA" id="ARBA00007913"/>
    </source>
</evidence>
<dbReference type="InterPro" id="IPR003593">
    <property type="entry name" value="AAA+_ATPase"/>
</dbReference>
<gene>
    <name evidence="8" type="ORF">D0469_14055</name>
</gene>
<evidence type="ECO:0000256" key="6">
    <source>
        <dbReference type="SAM" id="Coils"/>
    </source>
</evidence>
<dbReference type="GO" id="GO:0016787">
    <property type="term" value="F:hydrolase activity"/>
    <property type="evidence" value="ECO:0007669"/>
    <property type="project" value="UniProtKB-KW"/>
</dbReference>
<name>A0A372LMH3_9BACI</name>